<protein>
    <submittedName>
        <fullName evidence="2">Uncharacterized protein</fullName>
    </submittedName>
</protein>
<proteinExistence type="predicted"/>
<keyword evidence="1" id="KW-0732">Signal</keyword>
<reference evidence="3" key="1">
    <citation type="journal article" date="2023" name="Commun. Biol.">
        <title>Genome analysis of Parmales, the sister group of diatoms, reveals the evolutionary specialization of diatoms from phago-mixotrophs to photoautotrophs.</title>
        <authorList>
            <person name="Ban H."/>
            <person name="Sato S."/>
            <person name="Yoshikawa S."/>
            <person name="Yamada K."/>
            <person name="Nakamura Y."/>
            <person name="Ichinomiya M."/>
            <person name="Sato N."/>
            <person name="Blanc-Mathieu R."/>
            <person name="Endo H."/>
            <person name="Kuwata A."/>
            <person name="Ogata H."/>
        </authorList>
    </citation>
    <scope>NUCLEOTIDE SEQUENCE [LARGE SCALE GENOMIC DNA]</scope>
</reference>
<evidence type="ECO:0000313" key="2">
    <source>
        <dbReference type="EMBL" id="GMH70019.1"/>
    </source>
</evidence>
<dbReference type="EMBL" id="BLQM01000153">
    <property type="protein sequence ID" value="GMH70019.1"/>
    <property type="molecule type" value="Genomic_DNA"/>
</dbReference>
<sequence>MKVILFFMASACAVHFAAAKPDLRGTRVLSDEDTLVAQERPGHNILKTAVDGATAVTNAAVDAAATAANAYNNVADTATNVAGNVVDTTTTLAGNVANTATTLAGNVADTATTLAGNVMTDMPTMTDVEPIVGNDRDAYGCIPSAGYGWCESLNECTRPWETPCPASIASSTIADTAMEAYNNVAGTAMDAYLPYCGGISECIDLGSSHCLNDEGYGKFQNNYKYNNDSCFVECGGGGGVTPEKVSRFRLLWMH</sequence>
<dbReference type="AlphaFoldDB" id="A0A9W7ADK3"/>
<accession>A0A9W7ADK3</accession>
<feature type="chain" id="PRO_5040829391" evidence="1">
    <location>
        <begin position="20"/>
        <end position="254"/>
    </location>
</feature>
<dbReference type="Proteomes" id="UP001162640">
    <property type="component" value="Unassembled WGS sequence"/>
</dbReference>
<feature type="signal peptide" evidence="1">
    <location>
        <begin position="1"/>
        <end position="19"/>
    </location>
</feature>
<evidence type="ECO:0000313" key="3">
    <source>
        <dbReference type="Proteomes" id="UP001162640"/>
    </source>
</evidence>
<gene>
    <name evidence="2" type="ORF">TL16_g05303</name>
</gene>
<evidence type="ECO:0000256" key="1">
    <source>
        <dbReference type="SAM" id="SignalP"/>
    </source>
</evidence>
<organism evidence="2 3">
    <name type="scientific">Triparma laevis f. inornata</name>
    <dbReference type="NCBI Taxonomy" id="1714386"/>
    <lineage>
        <taxon>Eukaryota</taxon>
        <taxon>Sar</taxon>
        <taxon>Stramenopiles</taxon>
        <taxon>Ochrophyta</taxon>
        <taxon>Bolidophyceae</taxon>
        <taxon>Parmales</taxon>
        <taxon>Triparmaceae</taxon>
        <taxon>Triparma</taxon>
    </lineage>
</organism>
<name>A0A9W7ADK3_9STRA</name>
<comment type="caution">
    <text evidence="2">The sequence shown here is derived from an EMBL/GenBank/DDBJ whole genome shotgun (WGS) entry which is preliminary data.</text>
</comment>